<evidence type="ECO:0000313" key="3">
    <source>
        <dbReference type="EnsemblMetazoa" id="ASIC006333-PA"/>
    </source>
</evidence>
<name>A0A084VLK1_ANOSI</name>
<dbReference type="Proteomes" id="UP000030765">
    <property type="component" value="Unassembled WGS sequence"/>
</dbReference>
<keyword evidence="4" id="KW-1185">Reference proteome</keyword>
<evidence type="ECO:0000313" key="4">
    <source>
        <dbReference type="Proteomes" id="UP000030765"/>
    </source>
</evidence>
<reference evidence="2 4" key="1">
    <citation type="journal article" date="2014" name="BMC Genomics">
        <title>Genome sequence of Anopheles sinensis provides insight into genetics basis of mosquito competence for malaria parasites.</title>
        <authorList>
            <person name="Zhou D."/>
            <person name="Zhang D."/>
            <person name="Ding G."/>
            <person name="Shi L."/>
            <person name="Hou Q."/>
            <person name="Ye Y."/>
            <person name="Xu Y."/>
            <person name="Zhou H."/>
            <person name="Xiong C."/>
            <person name="Li S."/>
            <person name="Yu J."/>
            <person name="Hong S."/>
            <person name="Yu X."/>
            <person name="Zou P."/>
            <person name="Chen C."/>
            <person name="Chang X."/>
            <person name="Wang W."/>
            <person name="Lv Y."/>
            <person name="Sun Y."/>
            <person name="Ma L."/>
            <person name="Shen B."/>
            <person name="Zhu C."/>
        </authorList>
    </citation>
    <scope>NUCLEOTIDE SEQUENCE [LARGE SCALE GENOMIC DNA]</scope>
</reference>
<reference evidence="3" key="2">
    <citation type="submission" date="2020-05" db="UniProtKB">
        <authorList>
            <consortium name="EnsemblMetazoa"/>
        </authorList>
    </citation>
    <scope>IDENTIFICATION</scope>
</reference>
<dbReference type="AlphaFoldDB" id="A0A084VLK1"/>
<proteinExistence type="predicted"/>
<accession>A0A084VLK1</accession>
<gene>
    <name evidence="2" type="ORF">ZHAS_00006333</name>
</gene>
<dbReference type="EMBL" id="KE524974">
    <property type="protein sequence ID" value="KFB38845.1"/>
    <property type="molecule type" value="Genomic_DNA"/>
</dbReference>
<organism evidence="2">
    <name type="scientific">Anopheles sinensis</name>
    <name type="common">Mosquito</name>
    <dbReference type="NCBI Taxonomy" id="74873"/>
    <lineage>
        <taxon>Eukaryota</taxon>
        <taxon>Metazoa</taxon>
        <taxon>Ecdysozoa</taxon>
        <taxon>Arthropoda</taxon>
        <taxon>Hexapoda</taxon>
        <taxon>Insecta</taxon>
        <taxon>Pterygota</taxon>
        <taxon>Neoptera</taxon>
        <taxon>Endopterygota</taxon>
        <taxon>Diptera</taxon>
        <taxon>Nematocera</taxon>
        <taxon>Culicoidea</taxon>
        <taxon>Culicidae</taxon>
        <taxon>Anophelinae</taxon>
        <taxon>Anopheles</taxon>
    </lineage>
</organism>
<protein>
    <submittedName>
        <fullName evidence="2 3">TRAP-type transport system periplasmic protein 2</fullName>
    </submittedName>
</protein>
<sequence>MPGRVLVPPEFPRQLSNGRSQKTRTKVPLSKHNPFASPRAGEFGNSTLFPCLRMGRENSERLADCQEPAGCTLKRTIISQPERSQHQTMASCSAGSRRAVIDSDDLCRMSYLIGNTGAEQRGLVSSSSSSWELCAGSEVKTF</sequence>
<dbReference type="EnsemblMetazoa" id="ASIC006333-RA">
    <property type="protein sequence ID" value="ASIC006333-PA"/>
    <property type="gene ID" value="ASIC006333"/>
</dbReference>
<dbReference type="VEuPathDB" id="VectorBase:ASIC006333"/>
<dbReference type="EMBL" id="ATLV01014514">
    <property type="status" value="NOT_ANNOTATED_CDS"/>
    <property type="molecule type" value="Genomic_DNA"/>
</dbReference>
<evidence type="ECO:0000256" key="1">
    <source>
        <dbReference type="SAM" id="MobiDB-lite"/>
    </source>
</evidence>
<evidence type="ECO:0000313" key="2">
    <source>
        <dbReference type="EMBL" id="KFB38845.1"/>
    </source>
</evidence>
<feature type="region of interest" description="Disordered" evidence="1">
    <location>
        <begin position="1"/>
        <end position="41"/>
    </location>
</feature>